<keyword evidence="5 8" id="KW-0949">S-adenosyl-L-methionine</keyword>
<dbReference type="HAMAP" id="MF_00607">
    <property type="entry name" value="16SrRNA_methyltr_A"/>
    <property type="match status" value="1"/>
</dbReference>
<name>A0AA43ZRT9_9LACT</name>
<comment type="catalytic activity">
    <reaction evidence="7">
        <text>adenosine(2085) in 23S rRNA + 2 S-adenosyl-L-methionine = N(6)-dimethyladenosine(2085) in 23S rRNA + 2 S-adenosyl-L-homocysteine + 2 H(+)</text>
        <dbReference type="Rhea" id="RHEA:42784"/>
        <dbReference type="Rhea" id="RHEA-COMP:10237"/>
        <dbReference type="Rhea" id="RHEA-COMP:10238"/>
        <dbReference type="ChEBI" id="CHEBI:15378"/>
        <dbReference type="ChEBI" id="CHEBI:57856"/>
        <dbReference type="ChEBI" id="CHEBI:59789"/>
        <dbReference type="ChEBI" id="CHEBI:74411"/>
        <dbReference type="ChEBI" id="CHEBI:74493"/>
        <dbReference type="EC" id="2.1.1.184"/>
    </reaction>
</comment>
<dbReference type="GO" id="GO:0003723">
    <property type="term" value="F:RNA binding"/>
    <property type="evidence" value="ECO:0007669"/>
    <property type="project" value="UniProtKB-UniRule"/>
</dbReference>
<dbReference type="NCBIfam" id="TIGR00755">
    <property type="entry name" value="ksgA"/>
    <property type="match status" value="1"/>
</dbReference>
<keyword evidence="4 8" id="KW-0808">Transferase</keyword>
<keyword evidence="3 8" id="KW-0489">Methyltransferase</keyword>
<accession>A0AA43ZRT9</accession>
<comment type="caution">
    <text evidence="11">The sequence shown here is derived from an EMBL/GenBank/DDBJ whole genome shotgun (WGS) entry which is preliminary data.</text>
</comment>
<evidence type="ECO:0000256" key="5">
    <source>
        <dbReference type="ARBA" id="ARBA00022691"/>
    </source>
</evidence>
<dbReference type="PANTHER" id="PTHR11727">
    <property type="entry name" value="DIMETHYLADENOSINE TRANSFERASE"/>
    <property type="match status" value="1"/>
</dbReference>
<feature type="binding site" evidence="8 9">
    <location>
        <position position="104"/>
    </location>
    <ligand>
        <name>S-adenosyl-L-methionine</name>
        <dbReference type="ChEBI" id="CHEBI:59789"/>
    </ligand>
</feature>
<keyword evidence="2 8" id="KW-0698">rRNA processing</keyword>
<evidence type="ECO:0000256" key="1">
    <source>
        <dbReference type="ARBA" id="ARBA00022490"/>
    </source>
</evidence>
<reference evidence="11" key="1">
    <citation type="submission" date="2023-07" db="EMBL/GenBank/DDBJ databases">
        <title>Between Cages and Wild: Unraveling the Impact of Captivity on Animal Microbiomes and Antimicrobial Resistance.</title>
        <authorList>
            <person name="Schmartz G.P."/>
            <person name="Rehner J."/>
            <person name="Schuff M.J."/>
            <person name="Becker S.L."/>
            <person name="Kravczyk M."/>
            <person name="Gurevich A."/>
            <person name="Francke R."/>
            <person name="Mueller R."/>
            <person name="Keller V."/>
            <person name="Keller A."/>
        </authorList>
    </citation>
    <scope>NUCLEOTIDE SEQUENCE</scope>
    <source>
        <strain evidence="11">S39M_St_73</strain>
    </source>
</reference>
<comment type="similarity">
    <text evidence="8">Belongs to the class I-like SAM-binding methyltransferase superfamily. rRNA adenine N(6)-methyltransferase family. RsmA subfamily.</text>
</comment>
<evidence type="ECO:0000256" key="4">
    <source>
        <dbReference type="ARBA" id="ARBA00022679"/>
    </source>
</evidence>
<dbReference type="Proteomes" id="UP001171751">
    <property type="component" value="Unassembled WGS sequence"/>
</dbReference>
<feature type="binding site" evidence="8 9">
    <location>
        <position position="129"/>
    </location>
    <ligand>
        <name>S-adenosyl-L-methionine</name>
        <dbReference type="ChEBI" id="CHEBI:59789"/>
    </ligand>
</feature>
<feature type="binding site" evidence="8 9">
    <location>
        <position position="31"/>
    </location>
    <ligand>
        <name>S-adenosyl-L-methionine</name>
        <dbReference type="ChEBI" id="CHEBI:59789"/>
    </ligand>
</feature>
<dbReference type="AlphaFoldDB" id="A0AA43ZRT9"/>
<keyword evidence="1 8" id="KW-0963">Cytoplasm</keyword>
<dbReference type="InterPro" id="IPR020598">
    <property type="entry name" value="rRNA_Ade_methylase_Trfase_N"/>
</dbReference>
<comment type="function">
    <text evidence="8">Specifically dimethylates two adjacent adenosines (A1518 and A1519) in the loop of a conserved hairpin near the 3'-end of 16S rRNA in the 30S particle. May play a critical role in biogenesis of 30S subunits.</text>
</comment>
<evidence type="ECO:0000313" key="12">
    <source>
        <dbReference type="Proteomes" id="UP001171751"/>
    </source>
</evidence>
<feature type="binding site" evidence="8 9">
    <location>
        <position position="58"/>
    </location>
    <ligand>
        <name>S-adenosyl-L-methionine</name>
        <dbReference type="ChEBI" id="CHEBI:59789"/>
    </ligand>
</feature>
<feature type="binding site" evidence="8 9">
    <location>
        <position position="79"/>
    </location>
    <ligand>
        <name>S-adenosyl-L-methionine</name>
        <dbReference type="ChEBI" id="CHEBI:59789"/>
    </ligand>
</feature>
<dbReference type="EC" id="2.1.1.182" evidence="8"/>
<evidence type="ECO:0000256" key="8">
    <source>
        <dbReference type="HAMAP-Rule" id="MF_00607"/>
    </source>
</evidence>
<dbReference type="InterPro" id="IPR029063">
    <property type="entry name" value="SAM-dependent_MTases_sf"/>
</dbReference>
<dbReference type="CDD" id="cd02440">
    <property type="entry name" value="AdoMet_MTases"/>
    <property type="match status" value="1"/>
</dbReference>
<dbReference type="GO" id="GO:0052910">
    <property type="term" value="F:23S rRNA (adenine(2085)-N(6))-dimethyltransferase activity"/>
    <property type="evidence" value="ECO:0007669"/>
    <property type="project" value="UniProtKB-EC"/>
</dbReference>
<dbReference type="InterPro" id="IPR001737">
    <property type="entry name" value="KsgA/Erm"/>
</dbReference>
<dbReference type="GO" id="GO:0005829">
    <property type="term" value="C:cytosol"/>
    <property type="evidence" value="ECO:0007669"/>
    <property type="project" value="TreeGrafter"/>
</dbReference>
<dbReference type="InterPro" id="IPR023165">
    <property type="entry name" value="rRNA_Ade_diMease-like_C"/>
</dbReference>
<dbReference type="PANTHER" id="PTHR11727:SF7">
    <property type="entry name" value="DIMETHYLADENOSINE TRANSFERASE-RELATED"/>
    <property type="match status" value="1"/>
</dbReference>
<feature type="binding site" evidence="8 9">
    <location>
        <position position="33"/>
    </location>
    <ligand>
        <name>S-adenosyl-L-methionine</name>
        <dbReference type="ChEBI" id="CHEBI:59789"/>
    </ligand>
</feature>
<evidence type="ECO:0000256" key="6">
    <source>
        <dbReference type="ARBA" id="ARBA00022884"/>
    </source>
</evidence>
<gene>
    <name evidence="8 11" type="primary">rsmA</name>
    <name evidence="8" type="synonym">ksgA</name>
    <name evidence="11" type="ORF">Q4F26_02390</name>
</gene>
<dbReference type="Gene3D" id="1.10.8.100">
    <property type="entry name" value="Ribosomal RNA adenine dimethylase-like, domain 2"/>
    <property type="match status" value="1"/>
</dbReference>
<organism evidence="11 12">
    <name type="scientific">Atopococcus tabaci</name>
    <dbReference type="NCBI Taxonomy" id="269774"/>
    <lineage>
        <taxon>Bacteria</taxon>
        <taxon>Bacillati</taxon>
        <taxon>Bacillota</taxon>
        <taxon>Bacilli</taxon>
        <taxon>Lactobacillales</taxon>
        <taxon>Carnobacteriaceae</taxon>
        <taxon>Atopococcus</taxon>
    </lineage>
</organism>
<sequence length="304" mass="33883">MTNNKAIATPSRTSQILKKYNLSAKKSLGQNFIIDPNIMDNIVKIAQIDQQTNVIEVGPGIGALTESLAEAAHQVLSFEIDDRFIPVLENELGHYDNLKIVHADALSVDLRKYVDDYFDADLPLVLTANLPYYITTPILMHFLESDLDLESMTVMIQKEVAERLSAKPGTKAYGSLSIAVQYYMQVEIAAIVPPTVFNPAPNVDSAIIHMSKYKKKPVEVKDEDFFFRLVRQGFVQRRKTLRNNLIVGLGKEEATKEKIGLAIESSGLDPKVRGEALSISDFSRLAEELKALDVAITDFEPKKS</sequence>
<dbReference type="GO" id="GO:0052908">
    <property type="term" value="F:16S rRNA (adenine(1518)-N(6)/adenine(1519)-N(6))-dimethyltransferase activity"/>
    <property type="evidence" value="ECO:0007669"/>
    <property type="project" value="UniProtKB-EC"/>
</dbReference>
<keyword evidence="12" id="KW-1185">Reference proteome</keyword>
<keyword evidence="6 8" id="KW-0694">RNA-binding</keyword>
<evidence type="ECO:0000256" key="7">
    <source>
        <dbReference type="ARBA" id="ARBA00049167"/>
    </source>
</evidence>
<dbReference type="InterPro" id="IPR020596">
    <property type="entry name" value="rRNA_Ade_Mease_Trfase_CS"/>
</dbReference>
<evidence type="ECO:0000259" key="10">
    <source>
        <dbReference type="SMART" id="SM00650"/>
    </source>
</evidence>
<comment type="subcellular location">
    <subcellularLocation>
        <location evidence="8">Cytoplasm</location>
    </subcellularLocation>
</comment>
<protein>
    <recommendedName>
        <fullName evidence="8">Ribosomal RNA small subunit methyltransferase A</fullName>
        <ecNumber evidence="8">2.1.1.182</ecNumber>
    </recommendedName>
    <alternativeName>
        <fullName evidence="8">16S rRNA (adenine(1518)-N(6)/adenine(1519)-N(6))-dimethyltransferase</fullName>
    </alternativeName>
    <alternativeName>
        <fullName evidence="8">16S rRNA dimethyladenosine transferase</fullName>
    </alternativeName>
    <alternativeName>
        <fullName evidence="8">16S rRNA dimethylase</fullName>
    </alternativeName>
    <alternativeName>
        <fullName evidence="8">S-adenosylmethionine-6-N', N'-adenosyl(rRNA) dimethyltransferase</fullName>
    </alternativeName>
</protein>
<dbReference type="FunFam" id="3.40.50.150:FF:000023">
    <property type="entry name" value="Ribosomal RNA small subunit methyltransferase A"/>
    <property type="match status" value="1"/>
</dbReference>
<evidence type="ECO:0000256" key="3">
    <source>
        <dbReference type="ARBA" id="ARBA00022603"/>
    </source>
</evidence>
<dbReference type="PROSITE" id="PS51689">
    <property type="entry name" value="SAM_RNA_A_N6_MT"/>
    <property type="match status" value="1"/>
</dbReference>
<dbReference type="SUPFAM" id="SSF53335">
    <property type="entry name" value="S-adenosyl-L-methionine-dependent methyltransferases"/>
    <property type="match status" value="1"/>
</dbReference>
<dbReference type="Gene3D" id="3.40.50.150">
    <property type="entry name" value="Vaccinia Virus protein VP39"/>
    <property type="match status" value="1"/>
</dbReference>
<feature type="domain" description="Ribosomal RNA adenine methylase transferase N-terminal" evidence="10">
    <location>
        <begin position="38"/>
        <end position="214"/>
    </location>
</feature>
<dbReference type="PROSITE" id="PS01131">
    <property type="entry name" value="RRNA_A_DIMETH"/>
    <property type="match status" value="1"/>
</dbReference>
<dbReference type="SMART" id="SM00650">
    <property type="entry name" value="rADc"/>
    <property type="match status" value="1"/>
</dbReference>
<dbReference type="InterPro" id="IPR011530">
    <property type="entry name" value="rRNA_adenine_dimethylase"/>
</dbReference>
<proteinExistence type="inferred from homology"/>
<dbReference type="EMBL" id="JAUNQW010000006">
    <property type="protein sequence ID" value="MDO5457171.1"/>
    <property type="molecule type" value="Genomic_DNA"/>
</dbReference>
<evidence type="ECO:0000256" key="9">
    <source>
        <dbReference type="PROSITE-ProRule" id="PRU01026"/>
    </source>
</evidence>
<comment type="catalytic activity">
    <reaction evidence="8">
        <text>adenosine(1518)/adenosine(1519) in 16S rRNA + 4 S-adenosyl-L-methionine = N(6)-dimethyladenosine(1518)/N(6)-dimethyladenosine(1519) in 16S rRNA + 4 S-adenosyl-L-homocysteine + 4 H(+)</text>
        <dbReference type="Rhea" id="RHEA:19609"/>
        <dbReference type="Rhea" id="RHEA-COMP:10232"/>
        <dbReference type="Rhea" id="RHEA-COMP:10233"/>
        <dbReference type="ChEBI" id="CHEBI:15378"/>
        <dbReference type="ChEBI" id="CHEBI:57856"/>
        <dbReference type="ChEBI" id="CHEBI:59789"/>
        <dbReference type="ChEBI" id="CHEBI:74411"/>
        <dbReference type="ChEBI" id="CHEBI:74493"/>
        <dbReference type="EC" id="2.1.1.182"/>
    </reaction>
</comment>
<dbReference type="Pfam" id="PF00398">
    <property type="entry name" value="RrnaAD"/>
    <property type="match status" value="1"/>
</dbReference>
<evidence type="ECO:0000313" key="11">
    <source>
        <dbReference type="EMBL" id="MDO5457171.1"/>
    </source>
</evidence>
<evidence type="ECO:0000256" key="2">
    <source>
        <dbReference type="ARBA" id="ARBA00022552"/>
    </source>
</evidence>